<keyword evidence="11 13" id="KW-0501">Molybdenum cofactor biosynthesis</keyword>
<keyword evidence="9 13" id="KW-0479">Metal-binding</keyword>
<dbReference type="InterPro" id="IPR036135">
    <property type="entry name" value="MoeA_linker/N_sf"/>
</dbReference>
<dbReference type="FunFam" id="3.40.980.10:FF:000004">
    <property type="entry name" value="Molybdopterin molybdenumtransferase"/>
    <property type="match status" value="1"/>
</dbReference>
<dbReference type="GO" id="GO:0005829">
    <property type="term" value="C:cytosol"/>
    <property type="evidence" value="ECO:0007669"/>
    <property type="project" value="TreeGrafter"/>
</dbReference>
<dbReference type="Proteomes" id="UP000262939">
    <property type="component" value="Unassembled WGS sequence"/>
</dbReference>
<evidence type="ECO:0000256" key="6">
    <source>
        <dbReference type="ARBA" id="ARBA00021108"/>
    </source>
</evidence>
<dbReference type="InterPro" id="IPR001453">
    <property type="entry name" value="MoaB/Mog_dom"/>
</dbReference>
<dbReference type="AlphaFoldDB" id="A0A372LFV0"/>
<evidence type="ECO:0000256" key="9">
    <source>
        <dbReference type="ARBA" id="ARBA00022723"/>
    </source>
</evidence>
<dbReference type="SMART" id="SM00852">
    <property type="entry name" value="MoCF_biosynth"/>
    <property type="match status" value="1"/>
</dbReference>
<dbReference type="CDD" id="cd00887">
    <property type="entry name" value="MoeA"/>
    <property type="match status" value="1"/>
</dbReference>
<dbReference type="EC" id="2.10.1.1" evidence="5 13"/>
<dbReference type="EMBL" id="QVTD01000003">
    <property type="protein sequence ID" value="RFU65160.1"/>
    <property type="molecule type" value="Genomic_DNA"/>
</dbReference>
<evidence type="ECO:0000256" key="7">
    <source>
        <dbReference type="ARBA" id="ARBA00022505"/>
    </source>
</evidence>
<dbReference type="RefSeq" id="WP_117321336.1">
    <property type="nucleotide sequence ID" value="NZ_QVTD01000003.1"/>
</dbReference>
<dbReference type="InterPro" id="IPR038987">
    <property type="entry name" value="MoeA-like"/>
</dbReference>
<comment type="pathway">
    <text evidence="3 13">Cofactor biosynthesis; molybdopterin biosynthesis.</text>
</comment>
<dbReference type="Pfam" id="PF03453">
    <property type="entry name" value="MoeA_N"/>
    <property type="match status" value="1"/>
</dbReference>
<keyword evidence="7 13" id="KW-0500">Molybdenum</keyword>
<dbReference type="SUPFAM" id="SSF63867">
    <property type="entry name" value="MoeA C-terminal domain-like"/>
    <property type="match status" value="1"/>
</dbReference>
<dbReference type="Gene3D" id="2.40.340.10">
    <property type="entry name" value="MoeA, C-terminal, domain IV"/>
    <property type="match status" value="1"/>
</dbReference>
<dbReference type="PANTHER" id="PTHR10192">
    <property type="entry name" value="MOLYBDOPTERIN BIOSYNTHESIS PROTEIN"/>
    <property type="match status" value="1"/>
</dbReference>
<dbReference type="InterPro" id="IPR005111">
    <property type="entry name" value="MoeA_C_domain_IV"/>
</dbReference>
<evidence type="ECO:0000256" key="13">
    <source>
        <dbReference type="RuleBase" id="RU365090"/>
    </source>
</evidence>
<dbReference type="Gene3D" id="2.170.190.11">
    <property type="entry name" value="Molybdopterin biosynthesis moea protein, domain 3"/>
    <property type="match status" value="1"/>
</dbReference>
<dbReference type="UniPathway" id="UPA00344"/>
<dbReference type="InterPro" id="IPR036425">
    <property type="entry name" value="MoaB/Mog-like_dom_sf"/>
</dbReference>
<dbReference type="Gene3D" id="3.40.980.10">
    <property type="entry name" value="MoaB/Mog-like domain"/>
    <property type="match status" value="1"/>
</dbReference>
<dbReference type="GO" id="GO:0006777">
    <property type="term" value="P:Mo-molybdopterin cofactor biosynthetic process"/>
    <property type="evidence" value="ECO:0007669"/>
    <property type="project" value="UniProtKB-UniRule"/>
</dbReference>
<dbReference type="Gene3D" id="3.90.105.10">
    <property type="entry name" value="Molybdopterin biosynthesis moea protein, domain 2"/>
    <property type="match status" value="1"/>
</dbReference>
<sequence length="412" mass="44958">MLTVRKVIEVDKALNKVLEHTKLGDVEYVSIEESDGRYLAIPLQADHDVPPFDRSPVDGFAIHTADTRDVSPDNPVELEVIEEIGAGIVATREIKAGQAIRIMTGAKTPKGADAVVMLELTKEISRDNKRYVVINQPSKSGDNITFKGDDTQRGTLLIEKGRRVDPGVKALLATFGYAKVPVIKKPVVGIYATGTELLEVHEQLQPGKIRNSNSHMLISQIKKVGAEPKNFGNLEDDFERCFEAVSKALEIVDVLITTGGVSVGDYDFLPEIYEKLGANVLFNKISMRPGSVTTVAEFNGKLLFGLSGNPSACFVGFELFVRPWLKTYFGSANPHLQKIKAILDSDFLVPNSFTRFVRGRVSFENGRLLVSSSGVDKSSNVTVLANSDVLIILPGGEGAYKKGTIIEILLLD</sequence>
<comment type="function">
    <text evidence="2 13">Catalyzes the insertion of molybdate into adenylated molybdopterin with the concomitant release of AMP.</text>
</comment>
<dbReference type="SUPFAM" id="SSF63882">
    <property type="entry name" value="MoeA N-terminal region -like"/>
    <property type="match status" value="1"/>
</dbReference>
<dbReference type="FunFam" id="2.170.190.11:FF:000001">
    <property type="entry name" value="Molybdopterin molybdenumtransferase"/>
    <property type="match status" value="1"/>
</dbReference>
<evidence type="ECO:0000256" key="5">
    <source>
        <dbReference type="ARBA" id="ARBA00013269"/>
    </source>
</evidence>
<feature type="domain" description="MoaB/Mog" evidence="14">
    <location>
        <begin position="189"/>
        <end position="327"/>
    </location>
</feature>
<dbReference type="InterPro" id="IPR036688">
    <property type="entry name" value="MoeA_C_domain_IV_sf"/>
</dbReference>
<keyword evidence="16" id="KW-1185">Reference proteome</keyword>
<dbReference type="NCBIfam" id="NF045515">
    <property type="entry name" value="Glp_gephyrin"/>
    <property type="match status" value="1"/>
</dbReference>
<reference evidence="15 16" key="1">
    <citation type="submission" date="2018-08" db="EMBL/GenBank/DDBJ databases">
        <title>Bacillus chawlae sp. nov., Bacillus glennii sp. nov., and Bacillus saganii sp. nov. Isolated from the Vehicle Assembly Building at Kennedy Space Center where the Viking Spacecraft were Assembled.</title>
        <authorList>
            <person name="Seuylemezian A."/>
            <person name="Vaishampayan P."/>
        </authorList>
    </citation>
    <scope>NUCLEOTIDE SEQUENCE [LARGE SCALE GENOMIC DNA]</scope>
    <source>
        <strain evidence="15 16">V44-8</strain>
    </source>
</reference>
<accession>A0A372LFV0</accession>
<dbReference type="NCBIfam" id="TIGR00177">
    <property type="entry name" value="molyb_syn"/>
    <property type="match status" value="1"/>
</dbReference>
<evidence type="ECO:0000256" key="4">
    <source>
        <dbReference type="ARBA" id="ARBA00010763"/>
    </source>
</evidence>
<evidence type="ECO:0000313" key="15">
    <source>
        <dbReference type="EMBL" id="RFU65160.1"/>
    </source>
</evidence>
<dbReference type="InterPro" id="IPR005110">
    <property type="entry name" value="MoeA_linker/N"/>
</dbReference>
<name>A0A372LFV0_9BACI</name>
<comment type="similarity">
    <text evidence="4 13">Belongs to the MoeA family.</text>
</comment>
<comment type="cofactor">
    <cofactor evidence="1 13">
        <name>Mg(2+)</name>
        <dbReference type="ChEBI" id="CHEBI:18420"/>
    </cofactor>
</comment>
<evidence type="ECO:0000256" key="2">
    <source>
        <dbReference type="ARBA" id="ARBA00002901"/>
    </source>
</evidence>
<evidence type="ECO:0000256" key="1">
    <source>
        <dbReference type="ARBA" id="ARBA00001946"/>
    </source>
</evidence>
<keyword evidence="8 13" id="KW-0808">Transferase</keyword>
<evidence type="ECO:0000256" key="11">
    <source>
        <dbReference type="ARBA" id="ARBA00023150"/>
    </source>
</evidence>
<evidence type="ECO:0000256" key="12">
    <source>
        <dbReference type="ARBA" id="ARBA00047317"/>
    </source>
</evidence>
<dbReference type="SUPFAM" id="SSF53218">
    <property type="entry name" value="Molybdenum cofactor biosynthesis proteins"/>
    <property type="match status" value="1"/>
</dbReference>
<comment type="catalytic activity">
    <reaction evidence="12">
        <text>adenylyl-molybdopterin + molybdate = Mo-molybdopterin + AMP + H(+)</text>
        <dbReference type="Rhea" id="RHEA:35047"/>
        <dbReference type="ChEBI" id="CHEBI:15378"/>
        <dbReference type="ChEBI" id="CHEBI:36264"/>
        <dbReference type="ChEBI" id="CHEBI:62727"/>
        <dbReference type="ChEBI" id="CHEBI:71302"/>
        <dbReference type="ChEBI" id="CHEBI:456215"/>
        <dbReference type="EC" id="2.10.1.1"/>
    </reaction>
</comment>
<keyword evidence="10 13" id="KW-0460">Magnesium</keyword>
<evidence type="ECO:0000313" key="16">
    <source>
        <dbReference type="Proteomes" id="UP000262939"/>
    </source>
</evidence>
<dbReference type="PANTHER" id="PTHR10192:SF5">
    <property type="entry name" value="GEPHYRIN"/>
    <property type="match status" value="1"/>
</dbReference>
<dbReference type="GO" id="GO:0061599">
    <property type="term" value="F:molybdopterin molybdotransferase activity"/>
    <property type="evidence" value="ECO:0007669"/>
    <property type="project" value="UniProtKB-UniRule"/>
</dbReference>
<dbReference type="GO" id="GO:0046872">
    <property type="term" value="F:metal ion binding"/>
    <property type="evidence" value="ECO:0007669"/>
    <property type="project" value="UniProtKB-UniRule"/>
</dbReference>
<protein>
    <recommendedName>
        <fullName evidence="6 13">Molybdopterin molybdenumtransferase</fullName>
        <ecNumber evidence="5 13">2.10.1.1</ecNumber>
    </recommendedName>
</protein>
<gene>
    <name evidence="15" type="ORF">D0466_04420</name>
</gene>
<evidence type="ECO:0000259" key="14">
    <source>
        <dbReference type="SMART" id="SM00852"/>
    </source>
</evidence>
<evidence type="ECO:0000256" key="10">
    <source>
        <dbReference type="ARBA" id="ARBA00022842"/>
    </source>
</evidence>
<proteinExistence type="inferred from homology"/>
<organism evidence="15 16">
    <name type="scientific">Peribacillus glennii</name>
    <dbReference type="NCBI Taxonomy" id="2303991"/>
    <lineage>
        <taxon>Bacteria</taxon>
        <taxon>Bacillati</taxon>
        <taxon>Bacillota</taxon>
        <taxon>Bacilli</taxon>
        <taxon>Bacillales</taxon>
        <taxon>Bacillaceae</taxon>
        <taxon>Peribacillus</taxon>
    </lineage>
</organism>
<evidence type="ECO:0000256" key="3">
    <source>
        <dbReference type="ARBA" id="ARBA00005046"/>
    </source>
</evidence>
<dbReference type="OrthoDB" id="9804758at2"/>
<dbReference type="Pfam" id="PF03454">
    <property type="entry name" value="MoeA_C"/>
    <property type="match status" value="1"/>
</dbReference>
<evidence type="ECO:0000256" key="8">
    <source>
        <dbReference type="ARBA" id="ARBA00022679"/>
    </source>
</evidence>
<comment type="caution">
    <text evidence="15">The sequence shown here is derived from an EMBL/GenBank/DDBJ whole genome shotgun (WGS) entry which is preliminary data.</text>
</comment>
<dbReference type="Pfam" id="PF00994">
    <property type="entry name" value="MoCF_biosynth"/>
    <property type="match status" value="1"/>
</dbReference>